<dbReference type="RefSeq" id="WP_100283574.1">
    <property type="nucleotide sequence ID" value="NZ_CP024923.1"/>
</dbReference>
<name>A0A2K8MIS9_9SPHN</name>
<dbReference type="Pfam" id="PF04993">
    <property type="entry name" value="TfoX_N"/>
    <property type="match status" value="1"/>
</dbReference>
<sequence>MAVDEGLVAWVTEALEPLGSVTMRRMMGGATLYLGGAPFAIVTSDGMLRFKADAESDALWDAAGCERFSYEFANGRIGTMNYRRAPEDVYDDADAMREWAALGIAAGQRAPKKKPKKR</sequence>
<gene>
    <name evidence="2" type="ORF">CVN68_18930</name>
</gene>
<reference evidence="2 3" key="1">
    <citation type="submission" date="2017-11" db="EMBL/GenBank/DDBJ databases">
        <title>Complete genome sequence of Sphingomonas sp. Strain Cra20, a psychrotolerant potential plant growth promoting rhizobacteria.</title>
        <authorList>
            <person name="Luo Y."/>
        </authorList>
    </citation>
    <scope>NUCLEOTIDE SEQUENCE [LARGE SCALE GENOMIC DNA]</scope>
    <source>
        <strain evidence="2 3">Cra20</strain>
    </source>
</reference>
<dbReference type="Proteomes" id="UP000229081">
    <property type="component" value="Chromosome"/>
</dbReference>
<evidence type="ECO:0000313" key="3">
    <source>
        <dbReference type="Proteomes" id="UP000229081"/>
    </source>
</evidence>
<keyword evidence="3" id="KW-1185">Reference proteome</keyword>
<dbReference type="InterPro" id="IPR007076">
    <property type="entry name" value="TfoX_N"/>
</dbReference>
<dbReference type="AlphaFoldDB" id="A0A2K8MIS9"/>
<feature type="domain" description="TfoX N-terminal" evidence="1">
    <location>
        <begin position="13"/>
        <end position="106"/>
    </location>
</feature>
<evidence type="ECO:0000259" key="1">
    <source>
        <dbReference type="Pfam" id="PF04993"/>
    </source>
</evidence>
<dbReference type="KEGG" id="sphc:CVN68_18930"/>
<evidence type="ECO:0000313" key="2">
    <source>
        <dbReference type="EMBL" id="ATY33777.1"/>
    </source>
</evidence>
<accession>A0A2K8MIS9</accession>
<dbReference type="Gene3D" id="3.30.1460.30">
    <property type="entry name" value="YgaC/TfoX-N like chaperone"/>
    <property type="match status" value="1"/>
</dbReference>
<protein>
    <submittedName>
        <fullName evidence="2">Competence protein TfoX</fullName>
    </submittedName>
</protein>
<dbReference type="SUPFAM" id="SSF159894">
    <property type="entry name" value="YgaC/TfoX-N like"/>
    <property type="match status" value="1"/>
</dbReference>
<proteinExistence type="predicted"/>
<dbReference type="OrthoDB" id="1524907at2"/>
<organism evidence="2 3">
    <name type="scientific">Sphingomonas psychrotolerans</name>
    <dbReference type="NCBI Taxonomy" id="1327635"/>
    <lineage>
        <taxon>Bacteria</taxon>
        <taxon>Pseudomonadati</taxon>
        <taxon>Pseudomonadota</taxon>
        <taxon>Alphaproteobacteria</taxon>
        <taxon>Sphingomonadales</taxon>
        <taxon>Sphingomonadaceae</taxon>
        <taxon>Sphingomonas</taxon>
    </lineage>
</organism>
<dbReference type="EMBL" id="CP024923">
    <property type="protein sequence ID" value="ATY33777.1"/>
    <property type="molecule type" value="Genomic_DNA"/>
</dbReference>